<keyword evidence="2" id="KW-1185">Reference proteome</keyword>
<dbReference type="Proteomes" id="UP001597521">
    <property type="component" value="Unassembled WGS sequence"/>
</dbReference>
<proteinExistence type="predicted"/>
<comment type="caution">
    <text evidence="1">The sequence shown here is derived from an EMBL/GenBank/DDBJ whole genome shotgun (WGS) entry which is preliminary data.</text>
</comment>
<name>A0ABW5QJX8_9HYPH</name>
<sequence length="85" mass="9310">MARELRRLYPNQRQPHDAVIVTVRQALGRTVADVAAVEVIADFPQPVPQALAAAEALQAQAGLREIAVIIDSEVEWRPEWGTLVG</sequence>
<dbReference type="RefSeq" id="WP_386833001.1">
    <property type="nucleotide sequence ID" value="NZ_JBHUNP010000001.1"/>
</dbReference>
<evidence type="ECO:0000313" key="2">
    <source>
        <dbReference type="Proteomes" id="UP001597521"/>
    </source>
</evidence>
<protein>
    <submittedName>
        <fullName evidence="1">Uncharacterized protein</fullName>
    </submittedName>
</protein>
<dbReference type="EMBL" id="JBHUNP010000001">
    <property type="protein sequence ID" value="MFD2647955.1"/>
    <property type="molecule type" value="Genomic_DNA"/>
</dbReference>
<accession>A0ABW5QJX8</accession>
<gene>
    <name evidence="1" type="ORF">ACFSX5_09145</name>
</gene>
<reference evidence="2" key="1">
    <citation type="journal article" date="2019" name="Int. J. Syst. Evol. Microbiol.">
        <title>The Global Catalogue of Microorganisms (GCM) 10K type strain sequencing project: providing services to taxonomists for standard genome sequencing and annotation.</title>
        <authorList>
            <consortium name="The Broad Institute Genomics Platform"/>
            <consortium name="The Broad Institute Genome Sequencing Center for Infectious Disease"/>
            <person name="Wu L."/>
            <person name="Ma J."/>
        </authorList>
    </citation>
    <scope>NUCLEOTIDE SEQUENCE [LARGE SCALE GENOMIC DNA]</scope>
    <source>
        <strain evidence="2">CCM 7427</strain>
    </source>
</reference>
<organism evidence="1 2">
    <name type="scientific">Devosia albogilva</name>
    <dbReference type="NCBI Taxonomy" id="429726"/>
    <lineage>
        <taxon>Bacteria</taxon>
        <taxon>Pseudomonadati</taxon>
        <taxon>Pseudomonadota</taxon>
        <taxon>Alphaproteobacteria</taxon>
        <taxon>Hyphomicrobiales</taxon>
        <taxon>Devosiaceae</taxon>
        <taxon>Devosia</taxon>
    </lineage>
</organism>
<evidence type="ECO:0000313" key="1">
    <source>
        <dbReference type="EMBL" id="MFD2647955.1"/>
    </source>
</evidence>